<proteinExistence type="predicted"/>
<dbReference type="AlphaFoldDB" id="A0AAE0YHD9"/>
<organism evidence="1 2">
    <name type="scientific">Elysia crispata</name>
    <name type="common">lettuce slug</name>
    <dbReference type="NCBI Taxonomy" id="231223"/>
    <lineage>
        <taxon>Eukaryota</taxon>
        <taxon>Metazoa</taxon>
        <taxon>Spiralia</taxon>
        <taxon>Lophotrochozoa</taxon>
        <taxon>Mollusca</taxon>
        <taxon>Gastropoda</taxon>
        <taxon>Heterobranchia</taxon>
        <taxon>Euthyneura</taxon>
        <taxon>Panpulmonata</taxon>
        <taxon>Sacoglossa</taxon>
        <taxon>Placobranchoidea</taxon>
        <taxon>Plakobranchidae</taxon>
        <taxon>Elysia</taxon>
    </lineage>
</organism>
<gene>
    <name evidence="1" type="ORF">RRG08_015449</name>
</gene>
<sequence>MEEDKNKWSILALFLSRVWKSRSIAFVLSLAGAFNLSSPVSCWLELLVGEPGELFNTGGQVTNGNGRLNETRRECS</sequence>
<dbReference type="Proteomes" id="UP001283361">
    <property type="component" value="Unassembled WGS sequence"/>
</dbReference>
<name>A0AAE0YHD9_9GAST</name>
<dbReference type="EMBL" id="JAWDGP010006203">
    <property type="protein sequence ID" value="KAK3745661.1"/>
    <property type="molecule type" value="Genomic_DNA"/>
</dbReference>
<evidence type="ECO:0000313" key="2">
    <source>
        <dbReference type="Proteomes" id="UP001283361"/>
    </source>
</evidence>
<reference evidence="1" key="1">
    <citation type="journal article" date="2023" name="G3 (Bethesda)">
        <title>A reference genome for the long-term kleptoplast-retaining sea slug Elysia crispata morphotype clarki.</title>
        <authorList>
            <person name="Eastman K.E."/>
            <person name="Pendleton A.L."/>
            <person name="Shaikh M.A."/>
            <person name="Suttiyut T."/>
            <person name="Ogas R."/>
            <person name="Tomko P."/>
            <person name="Gavelis G."/>
            <person name="Widhalm J.R."/>
            <person name="Wisecaver J.H."/>
        </authorList>
    </citation>
    <scope>NUCLEOTIDE SEQUENCE</scope>
    <source>
        <strain evidence="1">ECLA1</strain>
    </source>
</reference>
<accession>A0AAE0YHD9</accession>
<comment type="caution">
    <text evidence="1">The sequence shown here is derived from an EMBL/GenBank/DDBJ whole genome shotgun (WGS) entry which is preliminary data.</text>
</comment>
<keyword evidence="2" id="KW-1185">Reference proteome</keyword>
<protein>
    <submittedName>
        <fullName evidence="1">Uncharacterized protein</fullName>
    </submittedName>
</protein>
<evidence type="ECO:0000313" key="1">
    <source>
        <dbReference type="EMBL" id="KAK3745661.1"/>
    </source>
</evidence>